<proteinExistence type="predicted"/>
<reference evidence="1 2" key="1">
    <citation type="journal article" date="2011" name="J. Bacteriol.">
        <title>Draft genome sequence of Bacteroides vulgatus PC510, a strain isolated from human feces.</title>
        <authorList>
            <person name="Cuiv P.O."/>
            <person name="Klaassens E.S."/>
            <person name="Durkin A.S."/>
            <person name="Harkins D.M."/>
            <person name="Foster L."/>
            <person name="McCorrison J."/>
            <person name="Torralba M."/>
            <person name="Nelson K.E."/>
            <person name="Morrison M."/>
        </authorList>
    </citation>
    <scope>NUCLEOTIDE SEQUENCE [LARGE SCALE GENOMIC DNA]</scope>
    <source>
        <strain evidence="1 2">PC510</strain>
    </source>
</reference>
<dbReference type="Proteomes" id="UP000004563">
    <property type="component" value="Unassembled WGS sequence"/>
</dbReference>
<accession>D4V7K4</accession>
<comment type="caution">
    <text evidence="1">The sequence shown here is derived from an EMBL/GenBank/DDBJ whole genome shotgun (WGS) entry which is preliminary data.</text>
</comment>
<name>D4V7K4_PHOVU</name>
<dbReference type="EMBL" id="ADKO01000058">
    <property type="protein sequence ID" value="EFG18172.1"/>
    <property type="molecule type" value="Genomic_DNA"/>
</dbReference>
<sequence length="87" mass="9902">MRKLLCPQCKIAGLYVKNEKKERLLVYVSDEGEVVPKNLEENMEGFDLTIIYCLGCSWSGSPKKTGEEVGMKGKLKISFIGDFRRVR</sequence>
<organism evidence="1 2">
    <name type="scientific">Phocaeicola vulgatus PC510</name>
    <dbReference type="NCBI Taxonomy" id="702446"/>
    <lineage>
        <taxon>Bacteria</taxon>
        <taxon>Pseudomonadati</taxon>
        <taxon>Bacteroidota</taxon>
        <taxon>Bacteroidia</taxon>
        <taxon>Bacteroidales</taxon>
        <taxon>Bacteroidaceae</taxon>
        <taxon>Phocaeicola</taxon>
    </lineage>
</organism>
<gene>
    <name evidence="1" type="ORF">CUU_3208</name>
</gene>
<evidence type="ECO:0000313" key="1">
    <source>
        <dbReference type="EMBL" id="EFG18172.1"/>
    </source>
</evidence>
<dbReference type="AlphaFoldDB" id="D4V7K4"/>
<evidence type="ECO:0000313" key="2">
    <source>
        <dbReference type="Proteomes" id="UP000004563"/>
    </source>
</evidence>
<protein>
    <submittedName>
        <fullName evidence="1">Uncharacterized protein</fullName>
    </submittedName>
</protein>